<organism evidence="2 3">
    <name type="scientific">Sinomicrobium weinanense</name>
    <dbReference type="NCBI Taxonomy" id="2842200"/>
    <lineage>
        <taxon>Bacteria</taxon>
        <taxon>Pseudomonadati</taxon>
        <taxon>Bacteroidota</taxon>
        <taxon>Flavobacteriia</taxon>
        <taxon>Flavobacteriales</taxon>
        <taxon>Flavobacteriaceae</taxon>
        <taxon>Sinomicrobium</taxon>
    </lineage>
</organism>
<evidence type="ECO:0000313" key="2">
    <source>
        <dbReference type="EMBL" id="MBC9797898.1"/>
    </source>
</evidence>
<evidence type="ECO:0000313" key="3">
    <source>
        <dbReference type="Proteomes" id="UP000653730"/>
    </source>
</evidence>
<proteinExistence type="predicted"/>
<keyword evidence="1" id="KW-0472">Membrane</keyword>
<dbReference type="EMBL" id="JACVDC010000078">
    <property type="protein sequence ID" value="MBC9797898.1"/>
    <property type="molecule type" value="Genomic_DNA"/>
</dbReference>
<gene>
    <name evidence="2" type="ORF">IBL28_18140</name>
</gene>
<keyword evidence="1" id="KW-0812">Transmembrane</keyword>
<sequence length="328" mass="37661">MSDNIQKNNNSEEIDLAVLFQKIKGFFKWIIKGIYNIFLFYKRFAVIVIILLVIGFVAGYFMDTTASKTYKNEVIVVPNFGSVDYLYSSVEELEAKRRIGDISFFKSMGIDSVSYFSGIEIEPIVDIYSFLGENESNLNAFRALKGDASSAKEMETAKNYKFHRITIYTRTRKNSAKVISRIMDFLNNNEYFNSLKDSLRTNIDNRIKVNRQVVGYINDILRMQGNDSINRGIPDDKLFYFRAESLTGSMGDLVSSQQELFDDIDKLTINATDTDKVIKEVAVKTNIPKKGITSTKKWLFPLLLFIVFSGVSLFIYLFRRVKEIATEE</sequence>
<reference evidence="2 3" key="1">
    <citation type="submission" date="2020-09" db="EMBL/GenBank/DDBJ databases">
        <title>Sinomicrobium weinanense sp. nov., a halophilic bacteria isolated from saline-alkali soil.</title>
        <authorList>
            <person name="Wu P."/>
            <person name="Ren H."/>
            <person name="Mei Y."/>
            <person name="Liang Y."/>
            <person name="Chen Z."/>
        </authorList>
    </citation>
    <scope>NUCLEOTIDE SEQUENCE [LARGE SCALE GENOMIC DNA]</scope>
    <source>
        <strain evidence="2 3">FJxs</strain>
    </source>
</reference>
<name>A0A926JVD7_9FLAO</name>
<comment type="caution">
    <text evidence="2">The sequence shown here is derived from an EMBL/GenBank/DDBJ whole genome shotgun (WGS) entry which is preliminary data.</text>
</comment>
<feature type="transmembrane region" description="Helical" evidence="1">
    <location>
        <begin position="298"/>
        <end position="318"/>
    </location>
</feature>
<keyword evidence="1" id="KW-1133">Transmembrane helix</keyword>
<dbReference type="AlphaFoldDB" id="A0A926JVD7"/>
<keyword evidence="3" id="KW-1185">Reference proteome</keyword>
<protein>
    <submittedName>
        <fullName evidence="2">Uncharacterized protein</fullName>
    </submittedName>
</protein>
<accession>A0A926JVD7</accession>
<dbReference type="Proteomes" id="UP000653730">
    <property type="component" value="Unassembled WGS sequence"/>
</dbReference>
<feature type="transmembrane region" description="Helical" evidence="1">
    <location>
        <begin position="44"/>
        <end position="62"/>
    </location>
</feature>
<evidence type="ECO:0000256" key="1">
    <source>
        <dbReference type="SAM" id="Phobius"/>
    </source>
</evidence>
<dbReference type="RefSeq" id="WP_187967025.1">
    <property type="nucleotide sequence ID" value="NZ_JACVDC010000078.1"/>
</dbReference>